<dbReference type="InterPro" id="IPR011051">
    <property type="entry name" value="RmlC_Cupin_sf"/>
</dbReference>
<dbReference type="Gene3D" id="2.60.120.10">
    <property type="entry name" value="Jelly Rolls"/>
    <property type="match status" value="2"/>
</dbReference>
<dbReference type="CDD" id="cd02216">
    <property type="entry name" value="cupin_GDO-like_N"/>
    <property type="match status" value="1"/>
</dbReference>
<dbReference type="PANTHER" id="PTHR41517:SF1">
    <property type="entry name" value="CUPIN"/>
    <property type="match status" value="1"/>
</dbReference>
<dbReference type="GO" id="GO:0051213">
    <property type="term" value="F:dioxygenase activity"/>
    <property type="evidence" value="ECO:0007669"/>
    <property type="project" value="InterPro"/>
</dbReference>
<proteinExistence type="predicted"/>
<feature type="region of interest" description="Disordered" evidence="1">
    <location>
        <begin position="1"/>
        <end position="34"/>
    </location>
</feature>
<dbReference type="AlphaFoldDB" id="A0A6J6AWE1"/>
<dbReference type="EMBL" id="CAEZSF010000013">
    <property type="protein sequence ID" value="CAB4530568.1"/>
    <property type="molecule type" value="Genomic_DNA"/>
</dbReference>
<dbReference type="PANTHER" id="PTHR41517">
    <property type="entry name" value="1,2-DIOXYGENASE PROTEIN-RELATED"/>
    <property type="match status" value="1"/>
</dbReference>
<name>A0A6J6AWE1_9ZZZZ</name>
<protein>
    <submittedName>
        <fullName evidence="2">Unannotated protein</fullName>
    </submittedName>
</protein>
<organism evidence="2">
    <name type="scientific">freshwater metagenome</name>
    <dbReference type="NCBI Taxonomy" id="449393"/>
    <lineage>
        <taxon>unclassified sequences</taxon>
        <taxon>metagenomes</taxon>
        <taxon>ecological metagenomes</taxon>
    </lineage>
</organism>
<dbReference type="InterPro" id="IPR047183">
    <property type="entry name" value="GDO-like"/>
</dbReference>
<evidence type="ECO:0000256" key="1">
    <source>
        <dbReference type="SAM" id="MobiDB-lite"/>
    </source>
</evidence>
<gene>
    <name evidence="2" type="ORF">UFOPK1358_00274</name>
</gene>
<evidence type="ECO:0000313" key="2">
    <source>
        <dbReference type="EMBL" id="CAB4530568.1"/>
    </source>
</evidence>
<dbReference type="SUPFAM" id="SSF51182">
    <property type="entry name" value="RmlC-like cupins"/>
    <property type="match status" value="1"/>
</dbReference>
<reference evidence="2" key="1">
    <citation type="submission" date="2020-05" db="EMBL/GenBank/DDBJ databases">
        <authorList>
            <person name="Chiriac C."/>
            <person name="Salcher M."/>
            <person name="Ghai R."/>
            <person name="Kavagutti S V."/>
        </authorList>
    </citation>
    <scope>NUCLEOTIDE SEQUENCE</scope>
</reference>
<accession>A0A6J6AWE1</accession>
<dbReference type="InterPro" id="IPR014710">
    <property type="entry name" value="RmlC-like_jellyroll"/>
</dbReference>
<feature type="compositionally biased region" description="Polar residues" evidence="1">
    <location>
        <begin position="1"/>
        <end position="33"/>
    </location>
</feature>
<sequence>MSASGGQQGTDSRQNPQSAPQPEQPSDSHSEQSGVLRVGEAEADWTGDAQYFEYSRAANPIGAGITSQVPIRTFPAALHRGTATTVEVLDLSGDLNTPWPATSPALQAAFVVIQAGESLSTAARATSQLFYVLSGSGRSELDDQEIFWSKGDVIVVPMAASVLHSAQGRAVLYWVTDEPLMQYLGVAPISSRFSPTRFPADRIRHELDLIASDPRAMDRNRLSVLLGTAPQTQTLTITHVLWAMFGLLPTAAVQRPHRHQSVALDLIVQCEPGCFTLVGSTVNAEGEIERPTRVDWESGGAFVTPPGLWHAHYNESGSDAYLLPVQDAGLHTYLRSLDIRFVSPRSGR</sequence>